<keyword evidence="2" id="KW-1185">Reference proteome</keyword>
<gene>
    <name evidence="1" type="ORF">PanWU01x14_336350</name>
</gene>
<reference evidence="2" key="1">
    <citation type="submission" date="2016-06" db="EMBL/GenBank/DDBJ databases">
        <title>Parallel loss of symbiosis genes in relatives of nitrogen-fixing non-legume Parasponia.</title>
        <authorList>
            <person name="Van Velzen R."/>
            <person name="Holmer R."/>
            <person name="Bu F."/>
            <person name="Rutten L."/>
            <person name="Van Zeijl A."/>
            <person name="Liu W."/>
            <person name="Santuari L."/>
            <person name="Cao Q."/>
            <person name="Sharma T."/>
            <person name="Shen D."/>
            <person name="Roswanjaya Y."/>
            <person name="Wardhani T."/>
            <person name="Kalhor M.S."/>
            <person name="Jansen J."/>
            <person name="Van den Hoogen J."/>
            <person name="Gungor B."/>
            <person name="Hartog M."/>
            <person name="Hontelez J."/>
            <person name="Verver J."/>
            <person name="Yang W.-C."/>
            <person name="Schijlen E."/>
            <person name="Repin R."/>
            <person name="Schilthuizen M."/>
            <person name="Schranz E."/>
            <person name="Heidstra R."/>
            <person name="Miyata K."/>
            <person name="Fedorova E."/>
            <person name="Kohlen W."/>
            <person name="Bisseling T."/>
            <person name="Smit S."/>
            <person name="Geurts R."/>
        </authorList>
    </citation>
    <scope>NUCLEOTIDE SEQUENCE [LARGE SCALE GENOMIC DNA]</scope>
    <source>
        <strain evidence="2">cv. WU1-14</strain>
    </source>
</reference>
<sequence>MEAARGVDRSSKTVLKLVGGVRTAVPRLEVERQCAIVWLRGFVRNYFLRWLSSDLSRIETPGPVRTA</sequence>
<evidence type="ECO:0000313" key="2">
    <source>
        <dbReference type="Proteomes" id="UP000237105"/>
    </source>
</evidence>
<name>A0A2P5AFY0_PARAD</name>
<organism evidence="1 2">
    <name type="scientific">Parasponia andersonii</name>
    <name type="common">Sponia andersonii</name>
    <dbReference type="NCBI Taxonomy" id="3476"/>
    <lineage>
        <taxon>Eukaryota</taxon>
        <taxon>Viridiplantae</taxon>
        <taxon>Streptophyta</taxon>
        <taxon>Embryophyta</taxon>
        <taxon>Tracheophyta</taxon>
        <taxon>Spermatophyta</taxon>
        <taxon>Magnoliopsida</taxon>
        <taxon>eudicotyledons</taxon>
        <taxon>Gunneridae</taxon>
        <taxon>Pentapetalae</taxon>
        <taxon>rosids</taxon>
        <taxon>fabids</taxon>
        <taxon>Rosales</taxon>
        <taxon>Cannabaceae</taxon>
        <taxon>Parasponia</taxon>
    </lineage>
</organism>
<dbReference type="EMBL" id="JXTB01000612">
    <property type="protein sequence ID" value="PON35441.1"/>
    <property type="molecule type" value="Genomic_DNA"/>
</dbReference>
<protein>
    <submittedName>
        <fullName evidence="1">Uncharacterized protein</fullName>
    </submittedName>
</protein>
<dbReference type="Proteomes" id="UP000237105">
    <property type="component" value="Unassembled WGS sequence"/>
</dbReference>
<evidence type="ECO:0000313" key="1">
    <source>
        <dbReference type="EMBL" id="PON35441.1"/>
    </source>
</evidence>
<proteinExistence type="predicted"/>
<comment type="caution">
    <text evidence="1">The sequence shown here is derived from an EMBL/GenBank/DDBJ whole genome shotgun (WGS) entry which is preliminary data.</text>
</comment>
<accession>A0A2P5AFY0</accession>
<dbReference type="AlphaFoldDB" id="A0A2P5AFY0"/>